<evidence type="ECO:0000256" key="13">
    <source>
        <dbReference type="SAM" id="Phobius"/>
    </source>
</evidence>
<comment type="subcellular location">
    <subcellularLocation>
        <location evidence="2">Cell membrane</location>
        <topology evidence="2">Multi-pass membrane protein</topology>
    </subcellularLocation>
</comment>
<dbReference type="PANTHER" id="PTHR43298">
    <property type="entry name" value="MULTIDRUG RESISTANCE PROTEIN NORM-RELATED"/>
    <property type="match status" value="1"/>
</dbReference>
<protein>
    <recommendedName>
        <fullName evidence="4">Probable multidrug resistance protein NorM</fullName>
    </recommendedName>
    <alternativeName>
        <fullName evidence="12">Multidrug-efflux transporter</fullName>
    </alternativeName>
</protein>
<evidence type="ECO:0000313" key="14">
    <source>
        <dbReference type="EMBL" id="HIU13036.1"/>
    </source>
</evidence>
<evidence type="ECO:0000256" key="5">
    <source>
        <dbReference type="ARBA" id="ARBA00022448"/>
    </source>
</evidence>
<dbReference type="PIRSF" id="PIRSF006603">
    <property type="entry name" value="DinF"/>
    <property type="match status" value="1"/>
</dbReference>
<dbReference type="InterPro" id="IPR050222">
    <property type="entry name" value="MATE_MdtK"/>
</dbReference>
<reference evidence="14" key="1">
    <citation type="submission" date="2020-10" db="EMBL/GenBank/DDBJ databases">
        <authorList>
            <person name="Gilroy R."/>
        </authorList>
    </citation>
    <scope>NUCLEOTIDE SEQUENCE</scope>
    <source>
        <strain evidence="14">CHK195-11698</strain>
    </source>
</reference>
<dbReference type="InterPro" id="IPR002528">
    <property type="entry name" value="MATE_fam"/>
</dbReference>
<keyword evidence="7" id="KW-1003">Cell membrane</keyword>
<evidence type="ECO:0000256" key="2">
    <source>
        <dbReference type="ARBA" id="ARBA00004651"/>
    </source>
</evidence>
<comment type="similarity">
    <text evidence="3">Belongs to the multi antimicrobial extrusion (MATE) (TC 2.A.66.1) family.</text>
</comment>
<feature type="transmembrane region" description="Helical" evidence="13">
    <location>
        <begin position="147"/>
        <end position="165"/>
    </location>
</feature>
<dbReference type="GO" id="GO:0015297">
    <property type="term" value="F:antiporter activity"/>
    <property type="evidence" value="ECO:0007669"/>
    <property type="project" value="UniProtKB-KW"/>
</dbReference>
<keyword evidence="10" id="KW-0406">Ion transport</keyword>
<name>A0A9D1HMV3_9FIRM</name>
<feature type="transmembrane region" description="Helical" evidence="13">
    <location>
        <begin position="177"/>
        <end position="196"/>
    </location>
</feature>
<evidence type="ECO:0000256" key="12">
    <source>
        <dbReference type="ARBA" id="ARBA00031636"/>
    </source>
</evidence>
<keyword evidence="9 13" id="KW-1133">Transmembrane helix</keyword>
<organism evidence="14 15">
    <name type="scientific">Candidatus Fimiplasma intestinipullorum</name>
    <dbReference type="NCBI Taxonomy" id="2840825"/>
    <lineage>
        <taxon>Bacteria</taxon>
        <taxon>Bacillati</taxon>
        <taxon>Bacillota</taxon>
        <taxon>Clostridia</taxon>
        <taxon>Eubacteriales</taxon>
        <taxon>Candidatus Fimiplasma</taxon>
    </lineage>
</organism>
<comment type="caution">
    <text evidence="14">The sequence shown here is derived from an EMBL/GenBank/DDBJ whole genome shotgun (WGS) entry which is preliminary data.</text>
</comment>
<comment type="function">
    <text evidence="1">Multidrug efflux pump.</text>
</comment>
<evidence type="ECO:0000256" key="4">
    <source>
        <dbReference type="ARBA" id="ARBA00020268"/>
    </source>
</evidence>
<evidence type="ECO:0000256" key="10">
    <source>
        <dbReference type="ARBA" id="ARBA00023065"/>
    </source>
</evidence>
<dbReference type="GO" id="GO:0005886">
    <property type="term" value="C:plasma membrane"/>
    <property type="evidence" value="ECO:0007669"/>
    <property type="project" value="UniProtKB-SubCell"/>
</dbReference>
<keyword evidence="5" id="KW-0813">Transport</keyword>
<feature type="transmembrane region" description="Helical" evidence="13">
    <location>
        <begin position="73"/>
        <end position="90"/>
    </location>
</feature>
<feature type="transmembrane region" description="Helical" evidence="13">
    <location>
        <begin position="41"/>
        <end position="67"/>
    </location>
</feature>
<keyword evidence="8 13" id="KW-0812">Transmembrane</keyword>
<keyword evidence="6" id="KW-0050">Antiport</keyword>
<evidence type="ECO:0000256" key="11">
    <source>
        <dbReference type="ARBA" id="ARBA00023136"/>
    </source>
</evidence>
<keyword evidence="11 13" id="KW-0472">Membrane</keyword>
<evidence type="ECO:0000256" key="8">
    <source>
        <dbReference type="ARBA" id="ARBA00022692"/>
    </source>
</evidence>
<dbReference type="Pfam" id="PF01554">
    <property type="entry name" value="MatE"/>
    <property type="match status" value="2"/>
</dbReference>
<evidence type="ECO:0000256" key="9">
    <source>
        <dbReference type="ARBA" id="ARBA00022989"/>
    </source>
</evidence>
<sequence>MRFFDVSQFLKPEQVQAPLPSSRQVFKRTFEIAMPSTVESVLISLISAIDMIMVGGIGADAIASVGITNQPKFIVLAIILSLNIGVTVVVSHRCGENDREAANRCLRQAWVISAVVSLILSSLAFIFAREIVVLAGATSEYADMAALYFKTIMVGNFFYSMSLTINAAQKGCGNTKIAMKTNIAANSVNLVFNYFLINGIGFFPTLGVFGAAIATSIGNFVAFVMSVMSLRHPDGFLYLQRHANWKFDRKTIKDLYNISLSAFAEQVFLRIGFFAYSKTVATLGMVAFATHNVCMQLLNLSFSFGDGLSVATSSLVGQSLGAKRKDLAIIYSKATQRLGNVCGIILGILMVLFRVPLMQLFTNDPTIITNGSNIVYIIALTMFFQITQVVTYGCLRSAGDVKFTALLSLISVTLVRPTLTWLLCFPLNWGLTGAWLSLFLDQFVRYLGSRWRHRQGKWVHIEI</sequence>
<dbReference type="PANTHER" id="PTHR43298:SF2">
    <property type="entry name" value="FMN_FAD EXPORTER YEEO-RELATED"/>
    <property type="match status" value="1"/>
</dbReference>
<accession>A0A9D1HMV3</accession>
<dbReference type="EMBL" id="DVMJ01000021">
    <property type="protein sequence ID" value="HIU13036.1"/>
    <property type="molecule type" value="Genomic_DNA"/>
</dbReference>
<dbReference type="InterPro" id="IPR048279">
    <property type="entry name" value="MdtK-like"/>
</dbReference>
<reference evidence="14" key="2">
    <citation type="journal article" date="2021" name="PeerJ">
        <title>Extensive microbial diversity within the chicken gut microbiome revealed by metagenomics and culture.</title>
        <authorList>
            <person name="Gilroy R."/>
            <person name="Ravi A."/>
            <person name="Getino M."/>
            <person name="Pursley I."/>
            <person name="Horton D.L."/>
            <person name="Alikhan N.F."/>
            <person name="Baker D."/>
            <person name="Gharbi K."/>
            <person name="Hall N."/>
            <person name="Watson M."/>
            <person name="Adriaenssens E.M."/>
            <person name="Foster-Nyarko E."/>
            <person name="Jarju S."/>
            <person name="Secka A."/>
            <person name="Antonio M."/>
            <person name="Oren A."/>
            <person name="Chaudhuri R.R."/>
            <person name="La Ragione R."/>
            <person name="Hildebrand F."/>
            <person name="Pallen M.J."/>
        </authorList>
    </citation>
    <scope>NUCLEOTIDE SEQUENCE</scope>
    <source>
        <strain evidence="14">CHK195-11698</strain>
    </source>
</reference>
<evidence type="ECO:0000256" key="3">
    <source>
        <dbReference type="ARBA" id="ARBA00010199"/>
    </source>
</evidence>
<evidence type="ECO:0000313" key="15">
    <source>
        <dbReference type="Proteomes" id="UP000824175"/>
    </source>
</evidence>
<dbReference type="GO" id="GO:0006811">
    <property type="term" value="P:monoatomic ion transport"/>
    <property type="evidence" value="ECO:0007669"/>
    <property type="project" value="UniProtKB-KW"/>
</dbReference>
<evidence type="ECO:0000256" key="1">
    <source>
        <dbReference type="ARBA" id="ARBA00003408"/>
    </source>
</evidence>
<feature type="transmembrane region" description="Helical" evidence="13">
    <location>
        <begin position="202"/>
        <end position="224"/>
    </location>
</feature>
<feature type="transmembrane region" description="Helical" evidence="13">
    <location>
        <begin position="373"/>
        <end position="391"/>
    </location>
</feature>
<evidence type="ECO:0000256" key="6">
    <source>
        <dbReference type="ARBA" id="ARBA00022449"/>
    </source>
</evidence>
<feature type="transmembrane region" description="Helical" evidence="13">
    <location>
        <begin position="429"/>
        <end position="448"/>
    </location>
</feature>
<feature type="transmembrane region" description="Helical" evidence="13">
    <location>
        <begin position="110"/>
        <end position="127"/>
    </location>
</feature>
<gene>
    <name evidence="14" type="ORF">IAD15_03085</name>
</gene>
<dbReference type="AlphaFoldDB" id="A0A9D1HMV3"/>
<dbReference type="GO" id="GO:0042910">
    <property type="term" value="F:xenobiotic transmembrane transporter activity"/>
    <property type="evidence" value="ECO:0007669"/>
    <property type="project" value="InterPro"/>
</dbReference>
<dbReference type="CDD" id="cd13137">
    <property type="entry name" value="MATE_NorM_like"/>
    <property type="match status" value="1"/>
</dbReference>
<dbReference type="Proteomes" id="UP000824175">
    <property type="component" value="Unassembled WGS sequence"/>
</dbReference>
<evidence type="ECO:0000256" key="7">
    <source>
        <dbReference type="ARBA" id="ARBA00022475"/>
    </source>
</evidence>
<dbReference type="NCBIfam" id="TIGR00797">
    <property type="entry name" value="matE"/>
    <property type="match status" value="1"/>
</dbReference>
<proteinExistence type="inferred from homology"/>
<feature type="transmembrane region" description="Helical" evidence="13">
    <location>
        <begin position="338"/>
        <end position="361"/>
    </location>
</feature>